<comment type="caution">
    <text evidence="2">The sequence shown here is derived from an EMBL/GenBank/DDBJ whole genome shotgun (WGS) entry which is preliminary data.</text>
</comment>
<protein>
    <submittedName>
        <fullName evidence="2">Uncharacterized protein</fullName>
    </submittedName>
</protein>
<gene>
    <name evidence="2" type="ORF">CTI12_AA397760</name>
</gene>
<evidence type="ECO:0000313" key="3">
    <source>
        <dbReference type="Proteomes" id="UP000245207"/>
    </source>
</evidence>
<dbReference type="STRING" id="35608.A0A2U1MBK6"/>
<keyword evidence="1" id="KW-0812">Transmembrane</keyword>
<organism evidence="2 3">
    <name type="scientific">Artemisia annua</name>
    <name type="common">Sweet wormwood</name>
    <dbReference type="NCBI Taxonomy" id="35608"/>
    <lineage>
        <taxon>Eukaryota</taxon>
        <taxon>Viridiplantae</taxon>
        <taxon>Streptophyta</taxon>
        <taxon>Embryophyta</taxon>
        <taxon>Tracheophyta</taxon>
        <taxon>Spermatophyta</taxon>
        <taxon>Magnoliopsida</taxon>
        <taxon>eudicotyledons</taxon>
        <taxon>Gunneridae</taxon>
        <taxon>Pentapetalae</taxon>
        <taxon>asterids</taxon>
        <taxon>campanulids</taxon>
        <taxon>Asterales</taxon>
        <taxon>Asteraceae</taxon>
        <taxon>Asteroideae</taxon>
        <taxon>Anthemideae</taxon>
        <taxon>Artemisiinae</taxon>
        <taxon>Artemisia</taxon>
    </lineage>
</organism>
<dbReference type="OrthoDB" id="659599at2759"/>
<evidence type="ECO:0000256" key="1">
    <source>
        <dbReference type="SAM" id="Phobius"/>
    </source>
</evidence>
<sequence>MGGGVAMRAAAKVAGMGVLNTGLRGSEHPVAAAARQLSRLVFGGVPSVQEAKEAACDLNHALEMTYLHPNATNPDVEHVETKSSLVSETLVTPSAPKGAIQAFRLLSENPQAQTVVASIASDPNVWSAVMQNPELVDFLHTHRTVVKDASGVSSEAGESESSPGKGFMEYVEDVKQKINVTVEDVKQKINVTVVDMMNTLSDTFQSLFCTSSKGGFVINPDGTAALTAENVAVGASLMGLAIMVITVVVLKRS</sequence>
<keyword evidence="1" id="KW-0472">Membrane</keyword>
<evidence type="ECO:0000313" key="2">
    <source>
        <dbReference type="EMBL" id="PWA58664.1"/>
    </source>
</evidence>
<accession>A0A2U1MBK6</accession>
<dbReference type="EMBL" id="PKPP01005832">
    <property type="protein sequence ID" value="PWA58664.1"/>
    <property type="molecule type" value="Genomic_DNA"/>
</dbReference>
<keyword evidence="3" id="KW-1185">Reference proteome</keyword>
<dbReference type="AlphaFoldDB" id="A0A2U1MBK6"/>
<dbReference type="PANTHER" id="PTHR33625">
    <property type="entry name" value="OS08G0179900 PROTEIN"/>
    <property type="match status" value="1"/>
</dbReference>
<proteinExistence type="predicted"/>
<reference evidence="2 3" key="1">
    <citation type="journal article" date="2018" name="Mol. Plant">
        <title>The genome of Artemisia annua provides insight into the evolution of Asteraceae family and artemisinin biosynthesis.</title>
        <authorList>
            <person name="Shen Q."/>
            <person name="Zhang L."/>
            <person name="Liao Z."/>
            <person name="Wang S."/>
            <person name="Yan T."/>
            <person name="Shi P."/>
            <person name="Liu M."/>
            <person name="Fu X."/>
            <person name="Pan Q."/>
            <person name="Wang Y."/>
            <person name="Lv Z."/>
            <person name="Lu X."/>
            <person name="Zhang F."/>
            <person name="Jiang W."/>
            <person name="Ma Y."/>
            <person name="Chen M."/>
            <person name="Hao X."/>
            <person name="Li L."/>
            <person name="Tang Y."/>
            <person name="Lv G."/>
            <person name="Zhou Y."/>
            <person name="Sun X."/>
            <person name="Brodelius P.E."/>
            <person name="Rose J.K.C."/>
            <person name="Tang K."/>
        </authorList>
    </citation>
    <scope>NUCLEOTIDE SEQUENCE [LARGE SCALE GENOMIC DNA]</scope>
    <source>
        <strain evidence="3">cv. Huhao1</strain>
        <tissue evidence="2">Leaf</tissue>
    </source>
</reference>
<dbReference type="PANTHER" id="PTHR33625:SF4">
    <property type="entry name" value="OS08G0179900 PROTEIN"/>
    <property type="match status" value="1"/>
</dbReference>
<feature type="transmembrane region" description="Helical" evidence="1">
    <location>
        <begin position="231"/>
        <end position="250"/>
    </location>
</feature>
<keyword evidence="1" id="KW-1133">Transmembrane helix</keyword>
<dbReference type="Proteomes" id="UP000245207">
    <property type="component" value="Unassembled WGS sequence"/>
</dbReference>
<name>A0A2U1MBK6_ARTAN</name>